<evidence type="ECO:0000256" key="2">
    <source>
        <dbReference type="ARBA" id="ARBA00022448"/>
    </source>
</evidence>
<feature type="compositionally biased region" description="Polar residues" evidence="6">
    <location>
        <begin position="442"/>
        <end position="451"/>
    </location>
</feature>
<dbReference type="GO" id="GO:0005886">
    <property type="term" value="C:plasma membrane"/>
    <property type="evidence" value="ECO:0007669"/>
    <property type="project" value="TreeGrafter"/>
</dbReference>
<dbReference type="HOGENOM" id="CLU_018303_1_1_1"/>
<dbReference type="Proteomes" id="UP000001611">
    <property type="component" value="Chromosome 4"/>
</dbReference>
<evidence type="ECO:0000256" key="7">
    <source>
        <dbReference type="SAM" id="Phobius"/>
    </source>
</evidence>
<dbReference type="OMA" id="CAWVGFF"/>
<evidence type="ECO:0000256" key="3">
    <source>
        <dbReference type="ARBA" id="ARBA00022692"/>
    </source>
</evidence>
<dbReference type="Gene3D" id="1.20.1250.20">
    <property type="entry name" value="MFS general substrate transporter like domains"/>
    <property type="match status" value="1"/>
</dbReference>
<evidence type="ECO:0000256" key="4">
    <source>
        <dbReference type="ARBA" id="ARBA00022989"/>
    </source>
</evidence>
<feature type="compositionally biased region" description="Polar residues" evidence="6">
    <location>
        <begin position="17"/>
        <end position="47"/>
    </location>
</feature>
<dbReference type="SUPFAM" id="SSF103473">
    <property type="entry name" value="MFS general substrate transporter"/>
    <property type="match status" value="1"/>
</dbReference>
<feature type="transmembrane region" description="Helical" evidence="7">
    <location>
        <begin position="127"/>
        <end position="148"/>
    </location>
</feature>
<dbReference type="STRING" id="498257.G2X6Y9"/>
<feature type="transmembrane region" description="Helical" evidence="7">
    <location>
        <begin position="302"/>
        <end position="325"/>
    </location>
</feature>
<evidence type="ECO:0000313" key="8">
    <source>
        <dbReference type="EMBL" id="EGY14757.1"/>
    </source>
</evidence>
<evidence type="ECO:0000256" key="1">
    <source>
        <dbReference type="ARBA" id="ARBA00004141"/>
    </source>
</evidence>
<name>G2X6Y9_VERDV</name>
<feature type="transmembrane region" description="Helical" evidence="7">
    <location>
        <begin position="516"/>
        <end position="535"/>
    </location>
</feature>
<feature type="transmembrane region" description="Helical" evidence="7">
    <location>
        <begin position="189"/>
        <end position="211"/>
    </location>
</feature>
<proteinExistence type="predicted"/>
<dbReference type="eggNOG" id="KOG0637">
    <property type="taxonomic scope" value="Eukaryota"/>
</dbReference>
<feature type="transmembrane region" description="Helical" evidence="7">
    <location>
        <begin position="160"/>
        <end position="177"/>
    </location>
</feature>
<reference evidence="8 9" key="1">
    <citation type="submission" date="2008-03" db="EMBL/GenBank/DDBJ databases">
        <title>The Genome Sequence of Verticillium dahliae VdLs.17.</title>
        <authorList>
            <consortium name="The Broad Institute Genome Sequencing Platform"/>
            <person name="Ma L.-J.J."/>
            <person name="Klosterman S.J."/>
            <person name="Subbarao K."/>
            <person name="Dobinson K."/>
            <person name="Veronese P."/>
            <person name="Kang S."/>
            <person name="Gold S.E."/>
            <person name="Young S."/>
            <person name="Jaffe D."/>
            <person name="Gnerre S."/>
            <person name="Berlin A."/>
            <person name="Heiman D."/>
            <person name="Hepburn T."/>
            <person name="Sykes S."/>
            <person name="Alvarado L."/>
            <person name="Kodira C.D."/>
            <person name="Lander E."/>
            <person name="Galagan J."/>
            <person name="Nusbaum C."/>
            <person name="Birren B."/>
        </authorList>
    </citation>
    <scope>NUCLEOTIDE SEQUENCE [LARGE SCALE GENOMIC DNA]</scope>
    <source>
        <strain evidence="9">VdLs.17 / ATCC MYA-4575 / FGSC 10137</strain>
    </source>
</reference>
<sequence length="593" mass="64376">MSILQNEPPSRARPTPAVNQSEPPSQANSNLTPTLTGSTPRNGSFDQTCDHMANERSPLLRPGPDDDDLGDGNTVLGDSDDSQQTKSVWYLILLTISIGGLQIAWSVELSNGSPYLLSLGLSKSLMALVWIAGPLTGTLVQPYVGMLSDNCRVPWGKRKALHGFGNIIGYCAGYVNLPPRLWFLGDSQFKILCAIASIALAATVALSTVLIKERDPRLDGPPAKTDSGLLSFFAKIFTSIKRLPPQVKKVCQVQFCAWIGFFPLLFYTSSYIGEIYVEPYLQANPHMSPEELDELYEQATQVGTFALLINSVVSLLTNVFLPFLIAPTYDSHPVVGDVPGESDMGPKYYDDDSPPWLDRLQIPGFTLKRAWFGSLVLFAGAMFCTVIVRTVEAATALIGLVGITWAMTLWAPWAIISAEISRRDAMVRATKQRRPSNERSAHGSSSESVSTDVHARGDRHPIQSIQSDDEEMDQAGVILGIHNMAIAAPQIIATIGSSIIFRIWQKPRGTPGDHSISVVLALGGIAVLVSSFFVASIHENTSMPLDATVAAEEGDGEGSRPMTARSRSYGHLPRATLQRATLTRNKSFGGLEY</sequence>
<dbReference type="InterPro" id="IPR036259">
    <property type="entry name" value="MFS_trans_sf"/>
</dbReference>
<dbReference type="KEGG" id="vda:VDAG_05921"/>
<evidence type="ECO:0000256" key="5">
    <source>
        <dbReference type="ARBA" id="ARBA00023136"/>
    </source>
</evidence>
<feature type="region of interest" description="Disordered" evidence="6">
    <location>
        <begin position="427"/>
        <end position="458"/>
    </location>
</feature>
<organism evidence="8 9">
    <name type="scientific">Verticillium dahliae (strain VdLs.17 / ATCC MYA-4575 / FGSC 10137)</name>
    <name type="common">Verticillium wilt</name>
    <dbReference type="NCBI Taxonomy" id="498257"/>
    <lineage>
        <taxon>Eukaryota</taxon>
        <taxon>Fungi</taxon>
        <taxon>Dikarya</taxon>
        <taxon>Ascomycota</taxon>
        <taxon>Pezizomycotina</taxon>
        <taxon>Sordariomycetes</taxon>
        <taxon>Hypocreomycetidae</taxon>
        <taxon>Glomerellales</taxon>
        <taxon>Plectosphaerellaceae</taxon>
        <taxon>Verticillium</taxon>
    </lineage>
</organism>
<dbReference type="GeneID" id="20707384"/>
<keyword evidence="2" id="KW-0813">Transport</keyword>
<comment type="subcellular location">
    <subcellularLocation>
        <location evidence="1">Membrane</location>
        <topology evidence="1">Multi-pass membrane protein</topology>
    </subcellularLocation>
</comment>
<dbReference type="InParanoid" id="G2X6Y9"/>
<gene>
    <name evidence="8" type="ORF">VDAG_05921</name>
</gene>
<dbReference type="RefSeq" id="XP_009653613.1">
    <property type="nucleotide sequence ID" value="XM_009655318.1"/>
</dbReference>
<feature type="transmembrane region" description="Helical" evidence="7">
    <location>
        <begin position="370"/>
        <end position="388"/>
    </location>
</feature>
<dbReference type="GO" id="GO:0008506">
    <property type="term" value="F:sucrose:proton symporter activity"/>
    <property type="evidence" value="ECO:0007669"/>
    <property type="project" value="TreeGrafter"/>
</dbReference>
<feature type="region of interest" description="Disordered" evidence="6">
    <location>
        <begin position="1"/>
        <end position="81"/>
    </location>
</feature>
<keyword evidence="9" id="KW-1185">Reference proteome</keyword>
<feature type="transmembrane region" description="Helical" evidence="7">
    <location>
        <begin position="394"/>
        <end position="416"/>
    </location>
</feature>
<evidence type="ECO:0000256" key="6">
    <source>
        <dbReference type="SAM" id="MobiDB-lite"/>
    </source>
</evidence>
<feature type="transmembrane region" description="Helical" evidence="7">
    <location>
        <begin position="484"/>
        <end position="504"/>
    </location>
</feature>
<evidence type="ECO:0000313" key="9">
    <source>
        <dbReference type="Proteomes" id="UP000001611"/>
    </source>
</evidence>
<accession>G2X6Y9</accession>
<keyword evidence="5 7" id="KW-0472">Membrane</keyword>
<dbReference type="AlphaFoldDB" id="G2X6Y9"/>
<keyword evidence="4 7" id="KW-1133">Transmembrane helix</keyword>
<dbReference type="PANTHER" id="PTHR19432">
    <property type="entry name" value="SUGAR TRANSPORTER"/>
    <property type="match status" value="1"/>
</dbReference>
<keyword evidence="3 7" id="KW-0812">Transmembrane</keyword>
<protein>
    <submittedName>
        <fullName evidence="8">General alpha-glucoside permease</fullName>
    </submittedName>
</protein>
<dbReference type="PANTHER" id="PTHR19432:SF35">
    <property type="entry name" value="SOLUTE CARRIER FAMILY 45 MEMBER 3 ISOFORM X1"/>
    <property type="match status" value="1"/>
</dbReference>
<dbReference type="EMBL" id="DS572705">
    <property type="protein sequence ID" value="EGY14757.1"/>
    <property type="molecule type" value="Genomic_DNA"/>
</dbReference>
<feature type="transmembrane region" description="Helical" evidence="7">
    <location>
        <begin position="88"/>
        <end position="107"/>
    </location>
</feature>
<dbReference type="OrthoDB" id="28755at2759"/>
<feature type="transmembrane region" description="Helical" evidence="7">
    <location>
        <begin position="250"/>
        <end position="272"/>
    </location>
</feature>